<feature type="region of interest" description="Disordered" evidence="1">
    <location>
        <begin position="64"/>
        <end position="91"/>
    </location>
</feature>
<evidence type="ECO:0000256" key="1">
    <source>
        <dbReference type="SAM" id="MobiDB-lite"/>
    </source>
</evidence>
<dbReference type="Proteomes" id="UP001491310">
    <property type="component" value="Unassembled WGS sequence"/>
</dbReference>
<proteinExistence type="predicted"/>
<dbReference type="SUPFAM" id="SSF55608">
    <property type="entry name" value="Homing endonucleases"/>
    <property type="match status" value="1"/>
</dbReference>
<evidence type="ECO:0000259" key="2">
    <source>
        <dbReference type="Pfam" id="PF03161"/>
    </source>
</evidence>
<name>A0ABR2Z2B2_9CHLO</name>
<evidence type="ECO:0000313" key="3">
    <source>
        <dbReference type="EMBL" id="KAK9918059.1"/>
    </source>
</evidence>
<protein>
    <recommendedName>
        <fullName evidence="2">Homing endonuclease LAGLIDADG domain-containing protein</fullName>
    </recommendedName>
</protein>
<dbReference type="Pfam" id="PF03161">
    <property type="entry name" value="LAGLIDADG_2"/>
    <property type="match status" value="1"/>
</dbReference>
<feature type="domain" description="Homing endonuclease LAGLIDADG" evidence="2">
    <location>
        <begin position="6"/>
        <end position="201"/>
    </location>
</feature>
<reference evidence="3 4" key="1">
    <citation type="journal article" date="2024" name="Nat. Commun.">
        <title>Phylogenomics reveals the evolutionary origins of lichenization in chlorophyte algae.</title>
        <authorList>
            <person name="Puginier C."/>
            <person name="Libourel C."/>
            <person name="Otte J."/>
            <person name="Skaloud P."/>
            <person name="Haon M."/>
            <person name="Grisel S."/>
            <person name="Petersen M."/>
            <person name="Berrin J.G."/>
            <person name="Delaux P.M."/>
            <person name="Dal Grande F."/>
            <person name="Keller J."/>
        </authorList>
    </citation>
    <scope>NUCLEOTIDE SEQUENCE [LARGE SCALE GENOMIC DNA]</scope>
    <source>
        <strain evidence="3 4">SAG 216-7</strain>
    </source>
</reference>
<dbReference type="Gene3D" id="3.10.28.10">
    <property type="entry name" value="Homing endonucleases"/>
    <property type="match status" value="2"/>
</dbReference>
<dbReference type="EMBL" id="JALJOT010000001">
    <property type="protein sequence ID" value="KAK9918059.1"/>
    <property type="molecule type" value="Genomic_DNA"/>
</dbReference>
<gene>
    <name evidence="3" type="ORF">WJX75_000863</name>
</gene>
<accession>A0ABR2Z2B2</accession>
<sequence length="237" mass="26241">MTKQQREVLVGLILGDGRLGTQDEGRTWRLVYSQSKERHGAYLEHVHGIFAGWALSPPALIRGVPSPEKPALDRDGSGARQGDGPPGRYRTKDRLKFTTISHSSLRFYGKAFYRKGLKVIPKGVGRLLTARGLAYWYMDDGLIKSRQSKGLILNTHSFSLAEVTLLCGVLGDKFALRATPRPQRLASGAVRHQIYISGESYEVARELILPHLLPEMMYKLPAPRKPRGGRAATVPAS</sequence>
<comment type="caution">
    <text evidence="3">The sequence shown here is derived from an EMBL/GenBank/DDBJ whole genome shotgun (WGS) entry which is preliminary data.</text>
</comment>
<keyword evidence="4" id="KW-1185">Reference proteome</keyword>
<dbReference type="PANTHER" id="PTHR47539:SF1">
    <property type="entry name" value="PENTATRICOPEPTIDE REPEAT-CONTAINING PROTEIN OTP51, CHLOROPLASTIC"/>
    <property type="match status" value="1"/>
</dbReference>
<dbReference type="InterPro" id="IPR004860">
    <property type="entry name" value="LAGLIDADG_dom"/>
</dbReference>
<dbReference type="InterPro" id="IPR052500">
    <property type="entry name" value="Chloro/Mito_RNA_Process"/>
</dbReference>
<organism evidence="3 4">
    <name type="scientific">Coccomyxa subellipsoidea</name>
    <dbReference type="NCBI Taxonomy" id="248742"/>
    <lineage>
        <taxon>Eukaryota</taxon>
        <taxon>Viridiplantae</taxon>
        <taxon>Chlorophyta</taxon>
        <taxon>core chlorophytes</taxon>
        <taxon>Trebouxiophyceae</taxon>
        <taxon>Trebouxiophyceae incertae sedis</taxon>
        <taxon>Coccomyxaceae</taxon>
        <taxon>Coccomyxa</taxon>
    </lineage>
</organism>
<dbReference type="InterPro" id="IPR027434">
    <property type="entry name" value="Homing_endonucl"/>
</dbReference>
<dbReference type="PANTHER" id="PTHR47539">
    <property type="entry name" value="PENTATRICOPEPTIDE REPEAT-CONTAINING PROTEIN OTP51, CHLOROPLASTIC"/>
    <property type="match status" value="1"/>
</dbReference>
<evidence type="ECO:0000313" key="4">
    <source>
        <dbReference type="Proteomes" id="UP001491310"/>
    </source>
</evidence>